<evidence type="ECO:0000313" key="1">
    <source>
        <dbReference type="EMBL" id="OGL78113.1"/>
    </source>
</evidence>
<reference evidence="1 2" key="1">
    <citation type="journal article" date="2016" name="Nat. Commun.">
        <title>Thousands of microbial genomes shed light on interconnected biogeochemical processes in an aquifer system.</title>
        <authorList>
            <person name="Anantharaman K."/>
            <person name="Brown C.T."/>
            <person name="Hug L.A."/>
            <person name="Sharon I."/>
            <person name="Castelle C.J."/>
            <person name="Probst A.J."/>
            <person name="Thomas B.C."/>
            <person name="Singh A."/>
            <person name="Wilkins M.J."/>
            <person name="Karaoz U."/>
            <person name="Brodie E.L."/>
            <person name="Williams K.H."/>
            <person name="Hubbard S.S."/>
            <person name="Banfield J.F."/>
        </authorList>
    </citation>
    <scope>NUCLEOTIDE SEQUENCE [LARGE SCALE GENOMIC DNA]</scope>
</reference>
<dbReference type="SUPFAM" id="SSF52309">
    <property type="entry name" value="N-(deoxy)ribosyltransferase-like"/>
    <property type="match status" value="1"/>
</dbReference>
<name>A0A1F7UIN7_9BACT</name>
<dbReference type="EMBL" id="MGEH01000037">
    <property type="protein sequence ID" value="OGL78113.1"/>
    <property type="molecule type" value="Genomic_DNA"/>
</dbReference>
<comment type="caution">
    <text evidence="1">The sequence shown here is derived from an EMBL/GenBank/DDBJ whole genome shotgun (WGS) entry which is preliminary data.</text>
</comment>
<organism evidence="1 2">
    <name type="scientific">Candidatus Uhrbacteria bacterium RIFCSPHIGHO2_12_FULL_60_25</name>
    <dbReference type="NCBI Taxonomy" id="1802399"/>
    <lineage>
        <taxon>Bacteria</taxon>
        <taxon>Candidatus Uhriibacteriota</taxon>
    </lineage>
</organism>
<gene>
    <name evidence="1" type="ORF">A3E39_04315</name>
</gene>
<evidence type="ECO:0008006" key="3">
    <source>
        <dbReference type="Google" id="ProtNLM"/>
    </source>
</evidence>
<dbReference type="Proteomes" id="UP000176603">
    <property type="component" value="Unassembled WGS sequence"/>
</dbReference>
<protein>
    <recommendedName>
        <fullName evidence="3">Nucleoside 2-deoxyribosyltransferase</fullName>
    </recommendedName>
</protein>
<dbReference type="Gene3D" id="3.40.50.450">
    <property type="match status" value="1"/>
</dbReference>
<dbReference type="AlphaFoldDB" id="A0A1F7UIN7"/>
<proteinExistence type="predicted"/>
<evidence type="ECO:0000313" key="2">
    <source>
        <dbReference type="Proteomes" id="UP000176603"/>
    </source>
</evidence>
<sequence>MGEKRMVYISGALSDMDEAERAKLRTFYEWIGETCEAHGFSVYLPHKYGDPKRNADKTPQQIDQIDRQAVTLSFFMIAYVGIPSIGVGIEIEMAWHANKPVVLIAEQDRINERRVSRLVRGSPSVWHEIGFADHEDAIRQLKEYLPKFIVEFRAMDLPPPISV</sequence>
<accession>A0A1F7UIN7</accession>